<sequence length="207" mass="23056">MEVYSLLENYGIFSFFGPFLVIFSLMYGTLRKSYVFGKVKSVEKIYIIIAFALTLYYLYNLSVIGFTQRVLSFFFYEMLALLLILIAISFLFTTVSPKEKGEEPKTSVLSGIFGLLVILAFLYASISSPSEVGEGVSSTINGILDFLVTSGLLVIIIPLFIIIAVIYWVTTPSGSGKSIKEKSRNILLITDSTLEDMIKRLQGGEQK</sequence>
<accession>A0A397WMF5</accession>
<feature type="transmembrane region" description="Helical" evidence="1">
    <location>
        <begin position="107"/>
        <end position="126"/>
    </location>
</feature>
<keyword evidence="1" id="KW-1133">Transmembrane helix</keyword>
<gene>
    <name evidence="2" type="ORF">BXU00_03345</name>
</gene>
<feature type="transmembrane region" description="Helical" evidence="1">
    <location>
        <begin position="71"/>
        <end position="95"/>
    </location>
</feature>
<evidence type="ECO:0000256" key="1">
    <source>
        <dbReference type="SAM" id="Phobius"/>
    </source>
</evidence>
<dbReference type="EMBL" id="MWMI01000007">
    <property type="protein sequence ID" value="RIB35092.1"/>
    <property type="molecule type" value="Genomic_DNA"/>
</dbReference>
<reference evidence="2 3" key="1">
    <citation type="journal article" date="2018" name="Syst. Appl. Microbiol.">
        <title>A new symbiotic nanoarchaeote (Candidatus Nanoclepta minutus) and its host (Zestosphaera tikiterensis gen. nov., sp. nov.) from a New Zealand hot spring.</title>
        <authorList>
            <person name="St John E."/>
            <person name="Liu Y."/>
            <person name="Podar M."/>
            <person name="Stott M.B."/>
            <person name="Meneghin J."/>
            <person name="Chen Z."/>
            <person name="Lagutin K."/>
            <person name="Mitchell K."/>
            <person name="Reysenbach A.L."/>
        </authorList>
    </citation>
    <scope>NUCLEOTIDE SEQUENCE [LARGE SCALE GENOMIC DNA]</scope>
    <source>
        <strain evidence="2">NZ3</strain>
    </source>
</reference>
<evidence type="ECO:0000313" key="3">
    <source>
        <dbReference type="Proteomes" id="UP000266622"/>
    </source>
</evidence>
<keyword evidence="1" id="KW-0472">Membrane</keyword>
<proteinExistence type="predicted"/>
<dbReference type="AlphaFoldDB" id="A0A397WMF5"/>
<dbReference type="Proteomes" id="UP000266622">
    <property type="component" value="Unassembled WGS sequence"/>
</dbReference>
<feature type="transmembrane region" description="Helical" evidence="1">
    <location>
        <begin position="42"/>
        <end position="59"/>
    </location>
</feature>
<keyword evidence="1" id="KW-0812">Transmembrane</keyword>
<feature type="transmembrane region" description="Helical" evidence="1">
    <location>
        <begin position="146"/>
        <end position="170"/>
    </location>
</feature>
<name>A0A397WMF5_9ARCH</name>
<feature type="transmembrane region" description="Helical" evidence="1">
    <location>
        <begin position="12"/>
        <end position="30"/>
    </location>
</feature>
<organism evidence="2 3">
    <name type="scientific">Candidatus Nanoclepta minutus</name>
    <dbReference type="NCBI Taxonomy" id="1940235"/>
    <lineage>
        <taxon>Archaea</taxon>
        <taxon>Nanobdellota</taxon>
        <taxon>Candidatus Nanoclepta</taxon>
    </lineage>
</organism>
<comment type="caution">
    <text evidence="2">The sequence shown here is derived from an EMBL/GenBank/DDBJ whole genome shotgun (WGS) entry which is preliminary data.</text>
</comment>
<protein>
    <submittedName>
        <fullName evidence="2">Uncharacterized protein</fullName>
    </submittedName>
</protein>
<evidence type="ECO:0000313" key="2">
    <source>
        <dbReference type="EMBL" id="RIB35092.1"/>
    </source>
</evidence>